<dbReference type="InterPro" id="IPR003111">
    <property type="entry name" value="Lon_prtase_N"/>
</dbReference>
<evidence type="ECO:0000256" key="12">
    <source>
        <dbReference type="RuleBase" id="RU000591"/>
    </source>
</evidence>
<dbReference type="InterPro" id="IPR046336">
    <property type="entry name" value="Lon_prtase_N_sf"/>
</dbReference>
<dbReference type="InterPro" id="IPR003959">
    <property type="entry name" value="ATPase_AAA_core"/>
</dbReference>
<sequence>MINRSPNFLHQLLLQDISDDDSGEFISIVTDPETDDIKKIKHPGTLPILPIRNTVLFPGVVLPITVSRKKSIRLVKKAYRGDKIIGVVAQKNILSDDPAVEDMFKVGTMAKILKMLVLPDGNTTIIIQGQSRFRTEKVLQEIPFMTAQVSHIKESFPNKNSREVKALVQSLKDAAAKMLKLNPEIPQEAQIALDNIDSPAFLTHFLSSNINVEVAQKQKLLEINDGVERGTTLLELMMKEIQLLEIKQEIQTKVHTDIDQQQRDYFLRQQIKVLQDELGFDGPDQEIEKLRAAAAKKKWPETVAKHFNKELDKLGRINPQAAEYPIALNYCEFLIELPWAEYTKDNFNLKRAKKILDTDHYGLEKVKERIIEYLAVLKLKNDLKAPILCLFGPPGVGKTSLGRSIAKALGRKYIRMSLGGVRDEAEIRGHRKTYVGAMPGKIINQIKKSGSSNPVIILDEIDKVSSDFRGDPSSALLEVLDPEQNSTFVDNYLEVEYDLSKVLFIATANALETIQPALRDRMEIIDITGYTLEEKTEIAKRHLVPKQKSEHGLEEKDVKITNAALQKVIDDYTRESGVRSLERKIGALVRNIAKAKAMEDDYDHTLDAKDVVKILGPETFDKEMYQENDTAGVVTGLAWTSVGGDILFIESILSKGKGKLTLSGQLGDVMKESAVTALSYLKAHASDMLDIDYRLFDQYDLHIHFPEGAVPKDGPSAGIAIFTSIASMFTQRKVRPKMAMTGEITLRGKVLPVGGIKEKILAAKRAGITDIILCSKNRKDISEIPVVYLKDVKIHYVDTVEEVIEFALLEEKVKKPLNLELSKDPVAPSSEVAVIQ</sequence>
<evidence type="ECO:0000256" key="8">
    <source>
        <dbReference type="ARBA" id="ARBA00023016"/>
    </source>
</evidence>
<dbReference type="InterPro" id="IPR008269">
    <property type="entry name" value="Lon_proteolytic"/>
</dbReference>
<dbReference type="InterPro" id="IPR020568">
    <property type="entry name" value="Ribosomal_Su5_D2-typ_SF"/>
</dbReference>
<dbReference type="Gene3D" id="1.20.5.5270">
    <property type="match status" value="1"/>
</dbReference>
<dbReference type="SUPFAM" id="SSF52540">
    <property type="entry name" value="P-loop containing nucleoside triphosphate hydrolases"/>
    <property type="match status" value="1"/>
</dbReference>
<dbReference type="Proteomes" id="UP001596161">
    <property type="component" value="Unassembled WGS sequence"/>
</dbReference>
<dbReference type="GO" id="GO:0004252">
    <property type="term" value="F:serine-type endopeptidase activity"/>
    <property type="evidence" value="ECO:0007669"/>
    <property type="project" value="UniProtKB-EC"/>
</dbReference>
<keyword evidence="4 9" id="KW-0547">Nucleotide-binding</keyword>
<dbReference type="InterPro" id="IPR004815">
    <property type="entry name" value="Lon_bac/euk-typ"/>
</dbReference>
<dbReference type="InterPro" id="IPR014721">
    <property type="entry name" value="Ribsml_uS5_D2-typ_fold_subgr"/>
</dbReference>
<feature type="binding site" evidence="9">
    <location>
        <begin position="392"/>
        <end position="399"/>
    </location>
    <ligand>
        <name>ATP</name>
        <dbReference type="ChEBI" id="CHEBI:30616"/>
    </ligand>
</feature>
<dbReference type="CDD" id="cd19500">
    <property type="entry name" value="RecA-like_Lon"/>
    <property type="match status" value="1"/>
</dbReference>
<dbReference type="PRINTS" id="PR00830">
    <property type="entry name" value="ENDOLAPTASE"/>
</dbReference>
<accession>A0ABW0EG59</accession>
<name>A0ABW0EG59_9BACT</name>
<comment type="catalytic activity">
    <reaction evidence="9 10 11">
        <text>Hydrolysis of proteins in presence of ATP.</text>
        <dbReference type="EC" id="3.4.21.53"/>
    </reaction>
</comment>
<dbReference type="PIRSF" id="PIRSF001174">
    <property type="entry name" value="Lon_proteas"/>
    <property type="match status" value="1"/>
</dbReference>
<evidence type="ECO:0000256" key="9">
    <source>
        <dbReference type="HAMAP-Rule" id="MF_01973"/>
    </source>
</evidence>
<protein>
    <recommendedName>
        <fullName evidence="9 10">Lon protease</fullName>
        <ecNumber evidence="9 10">3.4.21.53</ecNumber>
    </recommendedName>
    <alternativeName>
        <fullName evidence="9">ATP-dependent protease La</fullName>
    </alternativeName>
</protein>
<evidence type="ECO:0000256" key="2">
    <source>
        <dbReference type="ARBA" id="ARBA00022490"/>
    </source>
</evidence>
<keyword evidence="6 9" id="KW-0720">Serine protease</keyword>
<dbReference type="Gene3D" id="1.10.8.60">
    <property type="match status" value="1"/>
</dbReference>
<dbReference type="Gene3D" id="3.40.50.300">
    <property type="entry name" value="P-loop containing nucleotide triphosphate hydrolases"/>
    <property type="match status" value="1"/>
</dbReference>
<dbReference type="RefSeq" id="WP_378018597.1">
    <property type="nucleotide sequence ID" value="NZ_JBHSKT010000013.1"/>
</dbReference>
<proteinExistence type="evidence at transcript level"/>
<dbReference type="InterPro" id="IPR027065">
    <property type="entry name" value="Lon_Prtase"/>
</dbReference>
<dbReference type="Pfam" id="PF05362">
    <property type="entry name" value="Lon_C"/>
    <property type="match status" value="1"/>
</dbReference>
<dbReference type="PANTHER" id="PTHR10046">
    <property type="entry name" value="ATP DEPENDENT LON PROTEASE FAMILY MEMBER"/>
    <property type="match status" value="1"/>
</dbReference>
<dbReference type="InterPro" id="IPR003593">
    <property type="entry name" value="AAA+_ATPase"/>
</dbReference>
<evidence type="ECO:0000256" key="10">
    <source>
        <dbReference type="PIRNR" id="PIRNR001174"/>
    </source>
</evidence>
<organism evidence="15 16">
    <name type="scientific">Adhaeribacter terreus</name>
    <dbReference type="NCBI Taxonomy" id="529703"/>
    <lineage>
        <taxon>Bacteria</taxon>
        <taxon>Pseudomonadati</taxon>
        <taxon>Bacteroidota</taxon>
        <taxon>Cytophagia</taxon>
        <taxon>Cytophagales</taxon>
        <taxon>Hymenobacteraceae</taxon>
        <taxon>Adhaeribacter</taxon>
    </lineage>
</organism>
<dbReference type="PROSITE" id="PS51786">
    <property type="entry name" value="LON_PROTEOLYTIC"/>
    <property type="match status" value="1"/>
</dbReference>
<dbReference type="Pfam" id="PF22667">
    <property type="entry name" value="Lon_lid"/>
    <property type="match status" value="1"/>
</dbReference>
<evidence type="ECO:0000256" key="7">
    <source>
        <dbReference type="ARBA" id="ARBA00022840"/>
    </source>
</evidence>
<keyword evidence="2 9" id="KW-0963">Cytoplasm</keyword>
<evidence type="ECO:0000256" key="6">
    <source>
        <dbReference type="ARBA" id="ARBA00022825"/>
    </source>
</evidence>
<dbReference type="SMART" id="SM00382">
    <property type="entry name" value="AAA"/>
    <property type="match status" value="1"/>
</dbReference>
<feature type="domain" description="Lon proteolytic" evidence="13">
    <location>
        <begin position="628"/>
        <end position="810"/>
    </location>
</feature>
<dbReference type="SUPFAM" id="SSF88697">
    <property type="entry name" value="PUA domain-like"/>
    <property type="match status" value="1"/>
</dbReference>
<keyword evidence="7 9" id="KW-0067">ATP-binding</keyword>
<dbReference type="NCBIfam" id="TIGR00763">
    <property type="entry name" value="lon"/>
    <property type="match status" value="1"/>
</dbReference>
<comment type="subunit">
    <text evidence="9 10">Homohexamer. Organized in a ring with a central cavity.</text>
</comment>
<dbReference type="InterPro" id="IPR008268">
    <property type="entry name" value="Peptidase_S16_AS"/>
</dbReference>
<dbReference type="InterPro" id="IPR015947">
    <property type="entry name" value="PUA-like_sf"/>
</dbReference>
<evidence type="ECO:0000256" key="3">
    <source>
        <dbReference type="ARBA" id="ARBA00022670"/>
    </source>
</evidence>
<dbReference type="Gene3D" id="1.20.58.1480">
    <property type="match status" value="1"/>
</dbReference>
<dbReference type="SMART" id="SM00464">
    <property type="entry name" value="LON"/>
    <property type="match status" value="1"/>
</dbReference>
<reference evidence="16" key="1">
    <citation type="journal article" date="2019" name="Int. J. Syst. Evol. Microbiol.">
        <title>The Global Catalogue of Microorganisms (GCM) 10K type strain sequencing project: providing services to taxonomists for standard genome sequencing and annotation.</title>
        <authorList>
            <consortium name="The Broad Institute Genomics Platform"/>
            <consortium name="The Broad Institute Genome Sequencing Center for Infectious Disease"/>
            <person name="Wu L."/>
            <person name="Ma J."/>
        </authorList>
    </citation>
    <scope>NUCLEOTIDE SEQUENCE [LARGE SCALE GENOMIC DNA]</scope>
    <source>
        <strain evidence="16">KACC 12602</strain>
    </source>
</reference>
<evidence type="ECO:0000313" key="15">
    <source>
        <dbReference type="EMBL" id="MFC5272238.1"/>
    </source>
</evidence>
<comment type="induction">
    <text evidence="9">By heat shock.</text>
</comment>
<evidence type="ECO:0000256" key="1">
    <source>
        <dbReference type="ARBA" id="ARBA00004496"/>
    </source>
</evidence>
<evidence type="ECO:0000259" key="14">
    <source>
        <dbReference type="PROSITE" id="PS51787"/>
    </source>
</evidence>
<feature type="domain" description="Lon N-terminal" evidence="14">
    <location>
        <begin position="46"/>
        <end position="241"/>
    </location>
</feature>
<feature type="active site" evidence="9 11">
    <location>
        <position position="759"/>
    </location>
</feature>
<dbReference type="Gene3D" id="3.30.230.10">
    <property type="match status" value="1"/>
</dbReference>
<keyword evidence="5 9" id="KW-0378">Hydrolase</keyword>
<dbReference type="PROSITE" id="PS51787">
    <property type="entry name" value="LON_N"/>
    <property type="match status" value="1"/>
</dbReference>
<comment type="subcellular location">
    <subcellularLocation>
        <location evidence="1 9 10">Cytoplasm</location>
    </subcellularLocation>
</comment>
<dbReference type="Gene3D" id="2.30.130.40">
    <property type="entry name" value="LON domain-like"/>
    <property type="match status" value="1"/>
</dbReference>
<dbReference type="InterPro" id="IPR027417">
    <property type="entry name" value="P-loop_NTPase"/>
</dbReference>
<dbReference type="InterPro" id="IPR027543">
    <property type="entry name" value="Lon_bac"/>
</dbReference>
<evidence type="ECO:0000256" key="5">
    <source>
        <dbReference type="ARBA" id="ARBA00022801"/>
    </source>
</evidence>
<dbReference type="HAMAP" id="MF_01973">
    <property type="entry name" value="lon_bact"/>
    <property type="match status" value="1"/>
</dbReference>
<dbReference type="EMBL" id="JBHSKT010000013">
    <property type="protein sequence ID" value="MFC5272238.1"/>
    <property type="molecule type" value="Genomic_DNA"/>
</dbReference>
<keyword evidence="3 9" id="KW-0645">Protease</keyword>
<dbReference type="Pfam" id="PF02190">
    <property type="entry name" value="LON_substr_bdg"/>
    <property type="match status" value="1"/>
</dbReference>
<dbReference type="InterPro" id="IPR054594">
    <property type="entry name" value="Lon_lid"/>
</dbReference>
<dbReference type="PROSITE" id="PS01046">
    <property type="entry name" value="LON_SER"/>
    <property type="match status" value="1"/>
</dbReference>
<evidence type="ECO:0000259" key="13">
    <source>
        <dbReference type="PROSITE" id="PS51786"/>
    </source>
</evidence>
<dbReference type="EC" id="3.4.21.53" evidence="9 10"/>
<evidence type="ECO:0000256" key="11">
    <source>
        <dbReference type="PROSITE-ProRule" id="PRU01122"/>
    </source>
</evidence>
<keyword evidence="8 9" id="KW-0346">Stress response</keyword>
<keyword evidence="16" id="KW-1185">Reference proteome</keyword>
<comment type="similarity">
    <text evidence="9 10 11 12">Belongs to the peptidase S16 family.</text>
</comment>
<comment type="caution">
    <text evidence="15">The sequence shown here is derived from an EMBL/GenBank/DDBJ whole genome shotgun (WGS) entry which is preliminary data.</text>
</comment>
<comment type="function">
    <text evidence="9">ATP-dependent serine protease that mediates the selective degradation of mutant and abnormal proteins as well as certain short-lived regulatory proteins. Required for cellular homeostasis and for survival from DNA damage and developmental changes induced by stress. Degrades polypeptides processively to yield small peptide fragments that are 5 to 10 amino acids long. Binds to DNA in a double-stranded, site-specific manner.</text>
</comment>
<evidence type="ECO:0000256" key="4">
    <source>
        <dbReference type="ARBA" id="ARBA00022741"/>
    </source>
</evidence>
<dbReference type="Pfam" id="PF00004">
    <property type="entry name" value="AAA"/>
    <property type="match status" value="1"/>
</dbReference>
<evidence type="ECO:0000313" key="16">
    <source>
        <dbReference type="Proteomes" id="UP001596161"/>
    </source>
</evidence>
<feature type="active site" evidence="9 11">
    <location>
        <position position="716"/>
    </location>
</feature>
<dbReference type="SUPFAM" id="SSF54211">
    <property type="entry name" value="Ribosomal protein S5 domain 2-like"/>
    <property type="match status" value="1"/>
</dbReference>
<gene>
    <name evidence="9 15" type="primary">lon</name>
    <name evidence="15" type="ORF">ACFPIB_16605</name>
</gene>